<evidence type="ECO:0000256" key="3">
    <source>
        <dbReference type="ARBA" id="ARBA00022692"/>
    </source>
</evidence>
<reference evidence="9" key="2">
    <citation type="submission" date="2020-04" db="EMBL/GenBank/DDBJ databases">
        <authorList>
            <consortium name="NCBI Genome Project"/>
        </authorList>
    </citation>
    <scope>NUCLEOTIDE SEQUENCE</scope>
    <source>
        <strain evidence="9">CBS 781.70</strain>
    </source>
</reference>
<organism evidence="7">
    <name type="scientific">Eremomyces bilateralis CBS 781.70</name>
    <dbReference type="NCBI Taxonomy" id="1392243"/>
    <lineage>
        <taxon>Eukaryota</taxon>
        <taxon>Fungi</taxon>
        <taxon>Dikarya</taxon>
        <taxon>Ascomycota</taxon>
        <taxon>Pezizomycotina</taxon>
        <taxon>Dothideomycetes</taxon>
        <taxon>Dothideomycetes incertae sedis</taxon>
        <taxon>Eremomycetales</taxon>
        <taxon>Eremomycetaceae</taxon>
        <taxon>Eremomyces</taxon>
    </lineage>
</organism>
<dbReference type="InterPro" id="IPR007248">
    <property type="entry name" value="Mpv17_PMP22"/>
</dbReference>
<evidence type="ECO:0000313" key="7">
    <source>
        <dbReference type="EMBL" id="KAF1809129.1"/>
    </source>
</evidence>
<dbReference type="AlphaFoldDB" id="A0A6G1FTX6"/>
<keyword evidence="4 6" id="KW-1133">Transmembrane helix</keyword>
<evidence type="ECO:0000256" key="2">
    <source>
        <dbReference type="ARBA" id="ARBA00006824"/>
    </source>
</evidence>
<gene>
    <name evidence="7 9" type="ORF">P152DRAFT_170353</name>
</gene>
<dbReference type="Proteomes" id="UP000504638">
    <property type="component" value="Unplaced"/>
</dbReference>
<evidence type="ECO:0000256" key="4">
    <source>
        <dbReference type="ARBA" id="ARBA00022989"/>
    </source>
</evidence>
<dbReference type="GO" id="GO:0005778">
    <property type="term" value="C:peroxisomal membrane"/>
    <property type="evidence" value="ECO:0007669"/>
    <property type="project" value="TreeGrafter"/>
</dbReference>
<accession>A0A6G1FTX6</accession>
<name>A0A6G1FTX6_9PEZI</name>
<feature type="transmembrane region" description="Helical" evidence="6">
    <location>
        <begin position="111"/>
        <end position="130"/>
    </location>
</feature>
<keyword evidence="5 6" id="KW-0472">Membrane</keyword>
<dbReference type="GeneID" id="54414658"/>
<evidence type="ECO:0000256" key="1">
    <source>
        <dbReference type="ARBA" id="ARBA00004141"/>
    </source>
</evidence>
<keyword evidence="8" id="KW-1185">Reference proteome</keyword>
<protein>
    <recommendedName>
        <fullName evidence="10">Integral membrane protein, Mpv17/PMP22 family</fullName>
    </recommendedName>
</protein>
<evidence type="ECO:0000256" key="6">
    <source>
        <dbReference type="RuleBase" id="RU363053"/>
    </source>
</evidence>
<reference evidence="7 9" key="1">
    <citation type="submission" date="2020-01" db="EMBL/GenBank/DDBJ databases">
        <authorList>
            <consortium name="DOE Joint Genome Institute"/>
            <person name="Haridas S."/>
            <person name="Albert R."/>
            <person name="Binder M."/>
            <person name="Bloem J."/>
            <person name="Labutti K."/>
            <person name="Salamov A."/>
            <person name="Andreopoulos B."/>
            <person name="Baker S.E."/>
            <person name="Barry K."/>
            <person name="Bills G."/>
            <person name="Bluhm B.H."/>
            <person name="Cannon C."/>
            <person name="Castanera R."/>
            <person name="Culley D.E."/>
            <person name="Daum C."/>
            <person name="Ezra D."/>
            <person name="Gonzalez J.B."/>
            <person name="Henrissat B."/>
            <person name="Kuo A."/>
            <person name="Liang C."/>
            <person name="Lipzen A."/>
            <person name="Lutzoni F."/>
            <person name="Magnuson J."/>
            <person name="Mondo S."/>
            <person name="Nolan M."/>
            <person name="Ohm R."/>
            <person name="Pangilinan J."/>
            <person name="Park H.-J."/>
            <person name="Ramirez L."/>
            <person name="Alfaro M."/>
            <person name="Sun H."/>
            <person name="Tritt A."/>
            <person name="Yoshinaga Y."/>
            <person name="Zwiers L.-H."/>
            <person name="Turgeon B.G."/>
            <person name="Goodwin S.B."/>
            <person name="Spatafora J.W."/>
            <person name="Crous P.W."/>
            <person name="Grigoriev I.V."/>
        </authorList>
    </citation>
    <scope>NUCLEOTIDE SEQUENCE</scope>
    <source>
        <strain evidence="7 9">CBS 781.70</strain>
    </source>
</reference>
<feature type="transmembrane region" description="Helical" evidence="6">
    <location>
        <begin position="177"/>
        <end position="195"/>
    </location>
</feature>
<reference evidence="9" key="3">
    <citation type="submission" date="2025-04" db="UniProtKB">
        <authorList>
            <consortium name="RefSeq"/>
        </authorList>
    </citation>
    <scope>IDENTIFICATION</scope>
    <source>
        <strain evidence="9">CBS 781.70</strain>
    </source>
</reference>
<proteinExistence type="inferred from homology"/>
<keyword evidence="3 6" id="KW-0812">Transmembrane</keyword>
<dbReference type="EMBL" id="ML975175">
    <property type="protein sequence ID" value="KAF1809129.1"/>
    <property type="molecule type" value="Genomic_DNA"/>
</dbReference>
<dbReference type="OrthoDB" id="10267969at2759"/>
<dbReference type="PANTHER" id="PTHR11266:SF80">
    <property type="entry name" value="PEROXISOMAL MEMBRANE PROTEIN 2"/>
    <property type="match status" value="1"/>
</dbReference>
<evidence type="ECO:0008006" key="10">
    <source>
        <dbReference type="Google" id="ProtNLM"/>
    </source>
</evidence>
<comment type="subcellular location">
    <subcellularLocation>
        <location evidence="1">Membrane</location>
        <topology evidence="1">Multi-pass membrane protein</topology>
    </subcellularLocation>
</comment>
<dbReference type="PANTHER" id="PTHR11266">
    <property type="entry name" value="PEROXISOMAL MEMBRANE PROTEIN 2, PXMP2 MPV17"/>
    <property type="match status" value="1"/>
</dbReference>
<evidence type="ECO:0000313" key="9">
    <source>
        <dbReference type="RefSeq" id="XP_033530760.1"/>
    </source>
</evidence>
<comment type="similarity">
    <text evidence="2 6">Belongs to the peroxisomal membrane protein PXMP2/4 family.</text>
</comment>
<dbReference type="Pfam" id="PF04117">
    <property type="entry name" value="Mpv17_PMP22"/>
    <property type="match status" value="1"/>
</dbReference>
<evidence type="ECO:0000313" key="8">
    <source>
        <dbReference type="Proteomes" id="UP000504638"/>
    </source>
</evidence>
<dbReference type="RefSeq" id="XP_033530760.1">
    <property type="nucleotide sequence ID" value="XM_033674088.1"/>
</dbReference>
<feature type="transmembrane region" description="Helical" evidence="6">
    <location>
        <begin position="150"/>
        <end position="170"/>
    </location>
</feature>
<evidence type="ECO:0000256" key="5">
    <source>
        <dbReference type="ARBA" id="ARBA00023136"/>
    </source>
</evidence>
<sequence length="197" mass="21507">MNHIISATVQSAILSATSNILAQVISAYNDDRPFTISLVPLLQFVLFTILATPPNCLWQEWLEDVFPGQTSEPVYALKSATDEQKKSGKGKSKVVSQTTKRLNVKNTIIKFVLDQTVGAAVNIAMFIGGIGTIKGRSSEEIMSSLKNDSFPFYMAGVKLWPIVSVLCFTLVPVNRRVVVGSIAGVLWNIFLSLQASK</sequence>